<evidence type="ECO:0000256" key="6">
    <source>
        <dbReference type="SAM" id="SignalP"/>
    </source>
</evidence>
<name>C7FE08_ARALY</name>
<evidence type="ECO:0000256" key="5">
    <source>
        <dbReference type="ARBA" id="ARBA00023157"/>
    </source>
</evidence>
<feature type="chain" id="PRO_5002977473" evidence="6">
    <location>
        <begin position="28"/>
        <end position="83"/>
    </location>
</feature>
<accession>C7FE08</accession>
<keyword evidence="5" id="KW-1015">Disulfide bond</keyword>
<protein>
    <submittedName>
        <fullName evidence="7">S-locus cysteine-rich protein 6</fullName>
    </submittedName>
</protein>
<evidence type="ECO:0000256" key="1">
    <source>
        <dbReference type="ARBA" id="ARBA00004613"/>
    </source>
</evidence>
<gene>
    <name evidence="7" type="primary">SCR6</name>
</gene>
<proteinExistence type="inferred from homology"/>
<dbReference type="GO" id="GO:0005576">
    <property type="term" value="C:extracellular region"/>
    <property type="evidence" value="ECO:0007669"/>
    <property type="project" value="UniProtKB-SubCell"/>
</dbReference>
<keyword evidence="3" id="KW-0964">Secreted</keyword>
<feature type="signal peptide" evidence="6">
    <location>
        <begin position="1"/>
        <end position="27"/>
    </location>
</feature>
<organism evidence="7">
    <name type="scientific">Arabidopsis lyrata</name>
    <name type="common">Lyre-leaved rock-cress</name>
    <name type="synonym">Arabis lyrata</name>
    <dbReference type="NCBI Taxonomy" id="59689"/>
    <lineage>
        <taxon>Eukaryota</taxon>
        <taxon>Viridiplantae</taxon>
        <taxon>Streptophyta</taxon>
        <taxon>Embryophyta</taxon>
        <taxon>Tracheophyta</taxon>
        <taxon>Spermatophyta</taxon>
        <taxon>Magnoliopsida</taxon>
        <taxon>eudicotyledons</taxon>
        <taxon>Gunneridae</taxon>
        <taxon>Pentapetalae</taxon>
        <taxon>rosids</taxon>
        <taxon>malvids</taxon>
        <taxon>Brassicales</taxon>
        <taxon>Brassicaceae</taxon>
        <taxon>Camelineae</taxon>
        <taxon>Arabidopsis</taxon>
    </lineage>
</organism>
<reference evidence="7" key="1">
    <citation type="journal article" date="2009" name="Genetics">
        <title>Expression of distinct self-incompatibility specificities in Arabidopsis thaliana.</title>
        <authorList>
            <person name="Boggs N.A."/>
            <person name="Dwyer K.G."/>
            <person name="Shah P."/>
            <person name="McCulloch A.A."/>
            <person name="Nasrallah M.E."/>
            <person name="Nasrallah J.B."/>
        </authorList>
    </citation>
    <scope>NUCLEOTIDE SEQUENCE</scope>
</reference>
<dbReference type="GO" id="GO:0007165">
    <property type="term" value="P:signal transduction"/>
    <property type="evidence" value="ECO:0007669"/>
    <property type="project" value="InterPro"/>
</dbReference>
<keyword evidence="4 6" id="KW-0732">Signal</keyword>
<dbReference type="Pfam" id="PF06876">
    <property type="entry name" value="SCRL"/>
    <property type="match status" value="1"/>
</dbReference>
<dbReference type="AlphaFoldDB" id="C7FE08"/>
<sequence length="83" mass="9565">MKSATLFMVAYVFMLIFLCRHVKDLEAANFNCMWAGKFYGPCPLRNAGLSCAAEFSKRKSKEKPFNCYCANQGKWRVCRCLFC</sequence>
<dbReference type="InterPro" id="IPR010682">
    <property type="entry name" value="SCRL"/>
</dbReference>
<evidence type="ECO:0000313" key="7">
    <source>
        <dbReference type="EMBL" id="ACU29640.1"/>
    </source>
</evidence>
<evidence type="ECO:0000256" key="4">
    <source>
        <dbReference type="ARBA" id="ARBA00022729"/>
    </source>
</evidence>
<evidence type="ECO:0000256" key="3">
    <source>
        <dbReference type="ARBA" id="ARBA00022525"/>
    </source>
</evidence>
<comment type="subcellular location">
    <subcellularLocation>
        <location evidence="1">Secreted</location>
    </subcellularLocation>
</comment>
<comment type="similarity">
    <text evidence="2">Belongs to the DEFL family.</text>
</comment>
<dbReference type="EMBL" id="GQ351356">
    <property type="protein sequence ID" value="ACU29640.1"/>
    <property type="molecule type" value="Genomic_DNA"/>
</dbReference>
<evidence type="ECO:0000256" key="2">
    <source>
        <dbReference type="ARBA" id="ARBA00006722"/>
    </source>
</evidence>